<dbReference type="PROSITE" id="PS51257">
    <property type="entry name" value="PROKAR_LIPOPROTEIN"/>
    <property type="match status" value="1"/>
</dbReference>
<accession>A0AAP6HEN3</accession>
<proteinExistence type="predicted"/>
<evidence type="ECO:0000313" key="2">
    <source>
        <dbReference type="Proteomes" id="UP001284033"/>
    </source>
</evidence>
<name>A0AAP6HEN3_RIEAN</name>
<evidence type="ECO:0000313" key="1">
    <source>
        <dbReference type="EMBL" id="MDY3512391.1"/>
    </source>
</evidence>
<sequence>MKLHKLNSIILTVFIFIFIGCNHDNFYQTKRIIETDKTEYKIGDTIHLTLKIIPLEKSKEIKVYKNYKNFEISFSLVNSKTSIHNEQWSEKSGGNLPKTEHKIIPITKESPFVKTFLVFISQKNEKILLEIPELKLITKYDLDVIKNNSIRIHTFCNPINPEYGASLEEYFETKDIKINTANN</sequence>
<comment type="caution">
    <text evidence="1">The sequence shown here is derived from an EMBL/GenBank/DDBJ whole genome shotgun (WGS) entry which is preliminary data.</text>
</comment>
<gene>
    <name evidence="1" type="ORF">PG303_04060</name>
</gene>
<protein>
    <submittedName>
        <fullName evidence="1">Phage tail protein</fullName>
    </submittedName>
</protein>
<organism evidence="1 2">
    <name type="scientific">Riemerella anatipestifer</name>
    <name type="common">Moraxella anatipestifer</name>
    <dbReference type="NCBI Taxonomy" id="34085"/>
    <lineage>
        <taxon>Bacteria</taxon>
        <taxon>Pseudomonadati</taxon>
        <taxon>Bacteroidota</taxon>
        <taxon>Flavobacteriia</taxon>
        <taxon>Flavobacteriales</taxon>
        <taxon>Weeksellaceae</taxon>
        <taxon>Riemerella</taxon>
    </lineage>
</organism>
<reference evidence="1" key="1">
    <citation type="submission" date="2023-01" db="EMBL/GenBank/DDBJ databases">
        <title>Genome-based studies on antimicrobial resistance profiles of Riemerella anatipestifer in China, 1994 to 2021.</title>
        <authorList>
            <person name="Yang Z."/>
            <person name="Zhu D."/>
        </authorList>
    </citation>
    <scope>NUCLEOTIDE SEQUENCE</scope>
    <source>
        <strain evidence="1">RCAD1218</strain>
    </source>
</reference>
<dbReference type="AlphaFoldDB" id="A0AAP6HEN3"/>
<dbReference type="RefSeq" id="WP_229578547.1">
    <property type="nucleotide sequence ID" value="NZ_CP110126.1"/>
</dbReference>
<dbReference type="Proteomes" id="UP001284033">
    <property type="component" value="Unassembled WGS sequence"/>
</dbReference>
<dbReference type="EMBL" id="JAQZHK010000002">
    <property type="protein sequence ID" value="MDY3512391.1"/>
    <property type="molecule type" value="Genomic_DNA"/>
</dbReference>